<evidence type="ECO:0000313" key="2">
    <source>
        <dbReference type="Proteomes" id="UP000499080"/>
    </source>
</evidence>
<dbReference type="EMBL" id="BGPR01000070">
    <property type="protein sequence ID" value="GBL90175.1"/>
    <property type="molecule type" value="Genomic_DNA"/>
</dbReference>
<reference evidence="1 2" key="1">
    <citation type="journal article" date="2019" name="Sci. Rep.">
        <title>Orb-weaving spider Araneus ventricosus genome elucidates the spidroin gene catalogue.</title>
        <authorList>
            <person name="Kono N."/>
            <person name="Nakamura H."/>
            <person name="Ohtoshi R."/>
            <person name="Moran D.A.P."/>
            <person name="Shinohara A."/>
            <person name="Yoshida Y."/>
            <person name="Fujiwara M."/>
            <person name="Mori M."/>
            <person name="Tomita M."/>
            <person name="Arakawa K."/>
        </authorList>
    </citation>
    <scope>NUCLEOTIDE SEQUENCE [LARGE SCALE GENOMIC DNA]</scope>
</reference>
<dbReference type="AlphaFoldDB" id="A0A4Y2BFL4"/>
<organism evidence="1 2">
    <name type="scientific">Araneus ventricosus</name>
    <name type="common">Orbweaver spider</name>
    <name type="synonym">Epeira ventricosa</name>
    <dbReference type="NCBI Taxonomy" id="182803"/>
    <lineage>
        <taxon>Eukaryota</taxon>
        <taxon>Metazoa</taxon>
        <taxon>Ecdysozoa</taxon>
        <taxon>Arthropoda</taxon>
        <taxon>Chelicerata</taxon>
        <taxon>Arachnida</taxon>
        <taxon>Araneae</taxon>
        <taxon>Araneomorphae</taxon>
        <taxon>Entelegynae</taxon>
        <taxon>Araneoidea</taxon>
        <taxon>Araneidae</taxon>
        <taxon>Araneus</taxon>
    </lineage>
</organism>
<protein>
    <submittedName>
        <fullName evidence="1">Uncharacterized protein</fullName>
    </submittedName>
</protein>
<proteinExistence type="predicted"/>
<comment type="caution">
    <text evidence="1">The sequence shown here is derived from an EMBL/GenBank/DDBJ whole genome shotgun (WGS) entry which is preliminary data.</text>
</comment>
<keyword evidence="2" id="KW-1185">Reference proteome</keyword>
<accession>A0A4Y2BFL4</accession>
<dbReference type="Proteomes" id="UP000499080">
    <property type="component" value="Unassembled WGS sequence"/>
</dbReference>
<evidence type="ECO:0000313" key="1">
    <source>
        <dbReference type="EMBL" id="GBL90175.1"/>
    </source>
</evidence>
<gene>
    <name evidence="1" type="ORF">AVEN_130302_1</name>
</gene>
<name>A0A4Y2BFL4_ARAVE</name>
<sequence length="99" mass="10609">MTPTLQTGETPSLSHPVIPDISTPAVGGESDLHTLSSTNKIKNAALLSTSVVWVYSPSKSLYGALHTHRFVSTSFRPVCNIPLVVYREQLGLAHVLAPT</sequence>